<organism evidence="2 3">
    <name type="scientific">Digitaria exilis</name>
    <dbReference type="NCBI Taxonomy" id="1010633"/>
    <lineage>
        <taxon>Eukaryota</taxon>
        <taxon>Viridiplantae</taxon>
        <taxon>Streptophyta</taxon>
        <taxon>Embryophyta</taxon>
        <taxon>Tracheophyta</taxon>
        <taxon>Spermatophyta</taxon>
        <taxon>Magnoliopsida</taxon>
        <taxon>Liliopsida</taxon>
        <taxon>Poales</taxon>
        <taxon>Poaceae</taxon>
        <taxon>PACMAD clade</taxon>
        <taxon>Panicoideae</taxon>
        <taxon>Panicodae</taxon>
        <taxon>Paniceae</taxon>
        <taxon>Anthephorinae</taxon>
        <taxon>Digitaria</taxon>
    </lineage>
</organism>
<name>A0A835EJ41_9POAL</name>
<dbReference type="PANTHER" id="PTHR38926">
    <property type="entry name" value="F-BOX DOMAIN CONTAINING PROTEIN, EXPRESSED"/>
    <property type="match status" value="1"/>
</dbReference>
<dbReference type="Gene3D" id="3.80.10.10">
    <property type="entry name" value="Ribonuclease Inhibitor"/>
    <property type="match status" value="1"/>
</dbReference>
<evidence type="ECO:0000259" key="1">
    <source>
        <dbReference type="PROSITE" id="PS50181"/>
    </source>
</evidence>
<dbReference type="SUPFAM" id="SSF81383">
    <property type="entry name" value="F-box domain"/>
    <property type="match status" value="1"/>
</dbReference>
<dbReference type="InterPro" id="IPR032675">
    <property type="entry name" value="LRR_dom_sf"/>
</dbReference>
<dbReference type="InterPro" id="IPR036047">
    <property type="entry name" value="F-box-like_dom_sf"/>
</dbReference>
<accession>A0A835EJ41</accession>
<evidence type="ECO:0000313" key="2">
    <source>
        <dbReference type="EMBL" id="KAF8693956.1"/>
    </source>
</evidence>
<proteinExistence type="predicted"/>
<dbReference type="InterPro" id="IPR001810">
    <property type="entry name" value="F-box_dom"/>
</dbReference>
<dbReference type="SUPFAM" id="SSF52047">
    <property type="entry name" value="RNI-like"/>
    <property type="match status" value="1"/>
</dbReference>
<protein>
    <recommendedName>
        <fullName evidence="1">F-box domain-containing protein</fullName>
    </recommendedName>
</protein>
<dbReference type="PROSITE" id="PS50181">
    <property type="entry name" value="FBOX"/>
    <property type="match status" value="1"/>
</dbReference>
<dbReference type="Proteomes" id="UP000636709">
    <property type="component" value="Unassembled WGS sequence"/>
</dbReference>
<evidence type="ECO:0000313" key="3">
    <source>
        <dbReference type="Proteomes" id="UP000636709"/>
    </source>
</evidence>
<gene>
    <name evidence="2" type="ORF">HU200_038601</name>
</gene>
<dbReference type="EMBL" id="JACEFO010001921">
    <property type="protein sequence ID" value="KAF8693956.1"/>
    <property type="molecule type" value="Genomic_DNA"/>
</dbReference>
<dbReference type="AlphaFoldDB" id="A0A835EJ41"/>
<keyword evidence="3" id="KW-1185">Reference proteome</keyword>
<dbReference type="Gene3D" id="1.20.1280.50">
    <property type="match status" value="1"/>
</dbReference>
<feature type="domain" description="F-box" evidence="1">
    <location>
        <begin position="35"/>
        <end position="84"/>
    </location>
</feature>
<reference evidence="2" key="1">
    <citation type="submission" date="2020-07" db="EMBL/GenBank/DDBJ databases">
        <title>Genome sequence and genetic diversity analysis of an under-domesticated orphan crop, white fonio (Digitaria exilis).</title>
        <authorList>
            <person name="Bennetzen J.L."/>
            <person name="Chen S."/>
            <person name="Ma X."/>
            <person name="Wang X."/>
            <person name="Yssel A.E.J."/>
            <person name="Chaluvadi S.R."/>
            <person name="Johnson M."/>
            <person name="Gangashetty P."/>
            <person name="Hamidou F."/>
            <person name="Sanogo M.D."/>
            <person name="Zwaenepoel A."/>
            <person name="Wallace J."/>
            <person name="Van De Peer Y."/>
            <person name="Van Deynze A."/>
        </authorList>
    </citation>
    <scope>NUCLEOTIDE SEQUENCE</scope>
    <source>
        <tissue evidence="2">Leaves</tissue>
    </source>
</reference>
<dbReference type="Pfam" id="PF12937">
    <property type="entry name" value="F-box-like"/>
    <property type="match status" value="1"/>
</dbReference>
<sequence>MPSSSPPRIRRRPKKTVRLSLKAFQSWQPPSGRDIDWASELPMDLILHVFHLLDPVELLRGGAMGACRSWRRATRDEPMLWRHLDMRGYDDPCRRSHVPFLVFLQAAVRRSQGQVEAFWADYCDDDVLLFLAEHSCCHVIREYQLKSLRLIRCGYFTNKGLLASMMKFPHLEELELSACNNIYGQEVFSAIAISCPRLKHLRNIKSFRYEYETEDDDSEAIAIASMCELYSLELHNHHPTNKTLMTILDSCTQLELLILRDCPKLRMDDTLLAKCARVKIVTLRGDDYVHCKITRYRFRPWSSACNPLRAVRESHWDDLAHLVDGFFPEDIEDYIDYSRYLNGVYVTDLDDDEDSRMLVKSMRRYLKINTGV</sequence>
<comment type="caution">
    <text evidence="2">The sequence shown here is derived from an EMBL/GenBank/DDBJ whole genome shotgun (WGS) entry which is preliminary data.</text>
</comment>
<dbReference type="PANTHER" id="PTHR38926:SF74">
    <property type="entry name" value="OS08G0193600 PROTEIN"/>
    <property type="match status" value="1"/>
</dbReference>
<dbReference type="OrthoDB" id="635824at2759"/>